<feature type="region of interest" description="Disordered" evidence="1">
    <location>
        <begin position="41"/>
        <end position="69"/>
    </location>
</feature>
<reference evidence="2" key="2">
    <citation type="submission" date="2023-01" db="EMBL/GenBank/DDBJ databases">
        <authorList>
            <person name="Petersen C."/>
        </authorList>
    </citation>
    <scope>NUCLEOTIDE SEQUENCE</scope>
    <source>
        <strain evidence="2">IBT 17514</strain>
    </source>
</reference>
<evidence type="ECO:0000313" key="3">
    <source>
        <dbReference type="Proteomes" id="UP001215712"/>
    </source>
</evidence>
<dbReference type="Proteomes" id="UP001215712">
    <property type="component" value="Unassembled WGS sequence"/>
</dbReference>
<reference evidence="2" key="1">
    <citation type="journal article" date="2023" name="IMA Fungus">
        <title>Comparative genomic study of the Penicillium genus elucidates a diverse pangenome and 15 lateral gene transfer events.</title>
        <authorList>
            <person name="Petersen C."/>
            <person name="Sorensen T."/>
            <person name="Nielsen M.R."/>
            <person name="Sondergaard T.E."/>
            <person name="Sorensen J.L."/>
            <person name="Fitzpatrick D.A."/>
            <person name="Frisvad J.C."/>
            <person name="Nielsen K.L."/>
        </authorList>
    </citation>
    <scope>NUCLEOTIDE SEQUENCE</scope>
    <source>
        <strain evidence="2">IBT 17514</strain>
    </source>
</reference>
<feature type="compositionally biased region" description="Low complexity" evidence="1">
    <location>
        <begin position="341"/>
        <end position="356"/>
    </location>
</feature>
<dbReference type="EMBL" id="JAQJAN010000012">
    <property type="protein sequence ID" value="KAJ5716581.1"/>
    <property type="molecule type" value="Genomic_DNA"/>
</dbReference>
<dbReference type="AlphaFoldDB" id="A0AAD6HH84"/>
<comment type="caution">
    <text evidence="2">The sequence shown here is derived from an EMBL/GenBank/DDBJ whole genome shotgun (WGS) entry which is preliminary data.</text>
</comment>
<accession>A0AAD6HH84</accession>
<gene>
    <name evidence="2" type="ORF">N7493_008492</name>
</gene>
<keyword evidence="3" id="KW-1185">Reference proteome</keyword>
<feature type="compositionally biased region" description="Polar residues" evidence="1">
    <location>
        <begin position="119"/>
        <end position="133"/>
    </location>
</feature>
<evidence type="ECO:0000313" key="2">
    <source>
        <dbReference type="EMBL" id="KAJ5716581.1"/>
    </source>
</evidence>
<organism evidence="2 3">
    <name type="scientific">Penicillium malachiteum</name>
    <dbReference type="NCBI Taxonomy" id="1324776"/>
    <lineage>
        <taxon>Eukaryota</taxon>
        <taxon>Fungi</taxon>
        <taxon>Dikarya</taxon>
        <taxon>Ascomycota</taxon>
        <taxon>Pezizomycotina</taxon>
        <taxon>Eurotiomycetes</taxon>
        <taxon>Eurotiomycetidae</taxon>
        <taxon>Eurotiales</taxon>
        <taxon>Aspergillaceae</taxon>
        <taxon>Penicillium</taxon>
    </lineage>
</organism>
<feature type="compositionally biased region" description="Basic and acidic residues" evidence="1">
    <location>
        <begin position="330"/>
        <end position="340"/>
    </location>
</feature>
<feature type="compositionally biased region" description="Low complexity" evidence="1">
    <location>
        <begin position="297"/>
        <end position="306"/>
    </location>
</feature>
<feature type="region of interest" description="Disordered" evidence="1">
    <location>
        <begin position="118"/>
        <end position="158"/>
    </location>
</feature>
<proteinExistence type="predicted"/>
<feature type="region of interest" description="Disordered" evidence="1">
    <location>
        <begin position="297"/>
        <end position="356"/>
    </location>
</feature>
<feature type="compositionally biased region" description="Low complexity" evidence="1">
    <location>
        <begin position="313"/>
        <end position="329"/>
    </location>
</feature>
<name>A0AAD6HH84_9EURO</name>
<evidence type="ECO:0000256" key="1">
    <source>
        <dbReference type="SAM" id="MobiDB-lite"/>
    </source>
</evidence>
<feature type="region of interest" description="Disordered" evidence="1">
    <location>
        <begin position="232"/>
        <end position="277"/>
    </location>
</feature>
<sequence>MEPYSPKSRLPFPFNLVSRIWHRIWYGLLCFSEPDCSSTPSSPRLGPTRFPLTPTPCSSSDNSDKTRNSSPIFREVSYTAISSLLDRDVDYLRRPINRDGFSQNRERHSLHVMNPDIYAQSSHTNSPPDSLHSNLRRRSSPPRFPRFPFTNPYPPLTPSVDREELLSSLFSNIIVDNVTDEEPSFSTTDEDLWDYLERCRLRPLPLFTRSRLSQRSGLTRALGLFMSSDASLSATDASGMEDSTDSTEMHRSNSPDAIPPASQSRRTSTSRRRSSGIIHAMSSMFKRRFSQIDDEIATSSAPSASAPSPPTPSSSTPSPSYSSSTSLSRRSIERRGRWSRETSTSSYRRSSSSGWSFMPNFPGRRSCIYGSEKDYLEVSLAAGLAAQERRATGKEGEGLG</sequence>
<protein>
    <submittedName>
        <fullName evidence="2">Uncharacterized protein</fullName>
    </submittedName>
</protein>